<dbReference type="Proteomes" id="UP000179920">
    <property type="component" value="Chromosome XII"/>
</dbReference>
<protein>
    <submittedName>
        <fullName evidence="1">Uncharacterized protein</fullName>
    </submittedName>
</protein>
<sequence length="127" mass="14278">MCVNLFDTALPPLWIIPGLFNTALPPLTGDHLFIPCLVNPLIVCQTLLSCFLIMWLPLWLALCGSEHVPLSGNHPHDTWAWSSSSHAIIPICFLSFRCWRPLPPILPMLHHDESTHSVLMASVSTFW</sequence>
<evidence type="ECO:0000313" key="1">
    <source>
        <dbReference type="EMBL" id="SAM83892.1"/>
    </source>
</evidence>
<organism evidence="1 2">
    <name type="scientific">Ustilago bromivora</name>
    <dbReference type="NCBI Taxonomy" id="307758"/>
    <lineage>
        <taxon>Eukaryota</taxon>
        <taxon>Fungi</taxon>
        <taxon>Dikarya</taxon>
        <taxon>Basidiomycota</taxon>
        <taxon>Ustilaginomycotina</taxon>
        <taxon>Ustilaginomycetes</taxon>
        <taxon>Ustilaginales</taxon>
        <taxon>Ustilaginaceae</taxon>
        <taxon>Ustilago</taxon>
    </lineage>
</organism>
<evidence type="ECO:0000313" key="2">
    <source>
        <dbReference type="Proteomes" id="UP000179920"/>
    </source>
</evidence>
<gene>
    <name evidence="1" type="ORF">UBRO_21077</name>
</gene>
<reference evidence="2" key="1">
    <citation type="submission" date="2016-04" db="EMBL/GenBank/DDBJ databases">
        <authorList>
            <person name="Guldener U."/>
            <person name="Guldener U."/>
        </authorList>
    </citation>
    <scope>NUCLEOTIDE SEQUENCE [LARGE SCALE GENOMIC DNA]</scope>
    <source>
        <strain evidence="2">UB2112</strain>
    </source>
</reference>
<name>A0A1K0GTT0_9BASI</name>
<accession>A0A1K0GTT0</accession>
<dbReference type="EMBL" id="LT558128">
    <property type="protein sequence ID" value="SAM83892.1"/>
    <property type="molecule type" value="Genomic_DNA"/>
</dbReference>
<dbReference type="AlphaFoldDB" id="A0A1K0GTT0"/>
<proteinExistence type="predicted"/>